<dbReference type="Proteomes" id="UP000177515">
    <property type="component" value="Chromosome 2"/>
</dbReference>
<feature type="chain" id="PRO_5045237100" description="Surface-adhesin protein E-like domain-containing protein" evidence="1">
    <location>
        <begin position="25"/>
        <end position="186"/>
    </location>
</feature>
<evidence type="ECO:0000256" key="1">
    <source>
        <dbReference type="SAM" id="SignalP"/>
    </source>
</evidence>
<gene>
    <name evidence="3" type="ORF">BKK80_25830</name>
</gene>
<dbReference type="RefSeq" id="WP_071020775.1">
    <property type="nucleotide sequence ID" value="NZ_CP017755.1"/>
</dbReference>
<feature type="domain" description="Surface-adhesin protein E-like" evidence="2">
    <location>
        <begin position="76"/>
        <end position="186"/>
    </location>
</feature>
<name>A0ABM6FBZ8_9BURK</name>
<keyword evidence="1" id="KW-0732">Signal</keyword>
<keyword evidence="4" id="KW-1185">Reference proteome</keyword>
<protein>
    <recommendedName>
        <fullName evidence="2">Surface-adhesin protein E-like domain-containing protein</fullName>
    </recommendedName>
</protein>
<dbReference type="EMBL" id="CP017755">
    <property type="protein sequence ID" value="AOZ09231.1"/>
    <property type="molecule type" value="Genomic_DNA"/>
</dbReference>
<evidence type="ECO:0000313" key="4">
    <source>
        <dbReference type="Proteomes" id="UP000177515"/>
    </source>
</evidence>
<reference evidence="3 4" key="1">
    <citation type="submission" date="2016-10" db="EMBL/GenBank/DDBJ databases">
        <title>Complete genome sequences of three Cupriavidus strains isolated from various Malaysian environments.</title>
        <authorList>
            <person name="Abdullah A.A.-A."/>
            <person name="Shafie N.A.H."/>
            <person name="Lau N.S."/>
        </authorList>
    </citation>
    <scope>NUCLEOTIDE SEQUENCE [LARGE SCALE GENOMIC DNA]</scope>
    <source>
        <strain evidence="3 4">USMAA1020</strain>
    </source>
</reference>
<dbReference type="Pfam" id="PF16747">
    <property type="entry name" value="Adhesin_E"/>
    <property type="match status" value="1"/>
</dbReference>
<evidence type="ECO:0000259" key="2">
    <source>
        <dbReference type="Pfam" id="PF16747"/>
    </source>
</evidence>
<sequence length="186" mass="19668">MLFPRCLRAAALIAGGVLCSAAHAQTMNNATATRPVATGLYQCESASGDTVFRSTPRDGCTLLSAPDPSAPDPQRWLPMMGANGVVSYFDTASVRRRGSEVGVVLMRNAPSGGVIRTTAGEPIASSLKRMVLDCASSTYLVVEQTLYGKRYARGEPLYTIRAPESRAPQSASSGTIAGDLMNRLCH</sequence>
<organism evidence="3 4">
    <name type="scientific">Cupriavidus malaysiensis</name>
    <dbReference type="NCBI Taxonomy" id="367825"/>
    <lineage>
        <taxon>Bacteria</taxon>
        <taxon>Pseudomonadati</taxon>
        <taxon>Pseudomonadota</taxon>
        <taxon>Betaproteobacteria</taxon>
        <taxon>Burkholderiales</taxon>
        <taxon>Burkholderiaceae</taxon>
        <taxon>Cupriavidus</taxon>
    </lineage>
</organism>
<proteinExistence type="predicted"/>
<dbReference type="InterPro" id="IPR031939">
    <property type="entry name" value="Adhesin_E-like"/>
</dbReference>
<accession>A0ABM6FBZ8</accession>
<evidence type="ECO:0000313" key="3">
    <source>
        <dbReference type="EMBL" id="AOZ09231.1"/>
    </source>
</evidence>
<feature type="signal peptide" evidence="1">
    <location>
        <begin position="1"/>
        <end position="24"/>
    </location>
</feature>